<evidence type="ECO:0000256" key="5">
    <source>
        <dbReference type="ARBA" id="ARBA00023136"/>
    </source>
</evidence>
<feature type="transmembrane region" description="Helical" evidence="6">
    <location>
        <begin position="165"/>
        <end position="185"/>
    </location>
</feature>
<dbReference type="InterPro" id="IPR037185">
    <property type="entry name" value="EmrE-like"/>
</dbReference>
<dbReference type="Pfam" id="PF00892">
    <property type="entry name" value="EamA"/>
    <property type="match status" value="2"/>
</dbReference>
<sequence length="314" mass="33249">MSPLSIAAGAKGLLSAGRRSRPLLGLVECLLLLVAVIWGGSYSAAKLATGQMPVLQFLVLRFGLTFVILLPALRGLSVASWPAALAGASTLGIVLLAVFVCETFGVSFTTASNAAFLISLCVAFTPLCEWWLLRTRPTRTVLVAAALSLLGAGLLAFQHGGATSLAWGDLLMVLAALLRGVMVCLTRRLGQRHGLPALTVTAVQMGVMALGSALLMLAVHGPVWPPLPRSAPFWLAMAFLVLFCTLFAFFVQNYAASRTSPSRVALLMGSEPMWGALIAVLWLGEQMAVQGWIGGLLIVVSAWWVARPERRKGA</sequence>
<evidence type="ECO:0000256" key="4">
    <source>
        <dbReference type="ARBA" id="ARBA00022989"/>
    </source>
</evidence>
<feature type="transmembrane region" description="Helical" evidence="6">
    <location>
        <begin position="54"/>
        <end position="73"/>
    </location>
</feature>
<accession>A0ABW7G6M0</accession>
<feature type="transmembrane region" description="Helical" evidence="6">
    <location>
        <begin position="264"/>
        <end position="283"/>
    </location>
</feature>
<evidence type="ECO:0000256" key="6">
    <source>
        <dbReference type="SAM" id="Phobius"/>
    </source>
</evidence>
<evidence type="ECO:0000256" key="2">
    <source>
        <dbReference type="ARBA" id="ARBA00022475"/>
    </source>
</evidence>
<feature type="transmembrane region" description="Helical" evidence="6">
    <location>
        <begin position="85"/>
        <end position="108"/>
    </location>
</feature>
<evidence type="ECO:0000313" key="8">
    <source>
        <dbReference type="EMBL" id="MFG6457558.1"/>
    </source>
</evidence>
<dbReference type="RefSeq" id="WP_394488418.1">
    <property type="nucleotide sequence ID" value="NZ_JBIGIA010000008.1"/>
</dbReference>
<feature type="transmembrane region" description="Helical" evidence="6">
    <location>
        <begin position="231"/>
        <end position="252"/>
    </location>
</feature>
<name>A0ABW7G6M0_9BURK</name>
<feature type="transmembrane region" description="Helical" evidence="6">
    <location>
        <begin position="114"/>
        <end position="133"/>
    </location>
</feature>
<dbReference type="Proteomes" id="UP001606305">
    <property type="component" value="Unassembled WGS sequence"/>
</dbReference>
<keyword evidence="9" id="KW-1185">Reference proteome</keyword>
<proteinExistence type="predicted"/>
<dbReference type="PANTHER" id="PTHR42920:SF5">
    <property type="entry name" value="EAMA DOMAIN-CONTAINING PROTEIN"/>
    <property type="match status" value="1"/>
</dbReference>
<evidence type="ECO:0000259" key="7">
    <source>
        <dbReference type="Pfam" id="PF00892"/>
    </source>
</evidence>
<protein>
    <submittedName>
        <fullName evidence="8">DMT family transporter</fullName>
    </submittedName>
</protein>
<feature type="domain" description="EamA" evidence="7">
    <location>
        <begin position="28"/>
        <end position="155"/>
    </location>
</feature>
<evidence type="ECO:0000256" key="3">
    <source>
        <dbReference type="ARBA" id="ARBA00022692"/>
    </source>
</evidence>
<comment type="caution">
    <text evidence="8">The sequence shown here is derived from an EMBL/GenBank/DDBJ whole genome shotgun (WGS) entry which is preliminary data.</text>
</comment>
<keyword evidence="3 6" id="KW-0812">Transmembrane</keyword>
<keyword evidence="4 6" id="KW-1133">Transmembrane helix</keyword>
<keyword evidence="5 6" id="KW-0472">Membrane</keyword>
<organism evidence="8 9">
    <name type="scientific">Pelomonas nitida</name>
    <dbReference type="NCBI Taxonomy" id="3299027"/>
    <lineage>
        <taxon>Bacteria</taxon>
        <taxon>Pseudomonadati</taxon>
        <taxon>Pseudomonadota</taxon>
        <taxon>Betaproteobacteria</taxon>
        <taxon>Burkholderiales</taxon>
        <taxon>Sphaerotilaceae</taxon>
        <taxon>Roseateles</taxon>
    </lineage>
</organism>
<evidence type="ECO:0000313" key="9">
    <source>
        <dbReference type="Proteomes" id="UP001606305"/>
    </source>
</evidence>
<dbReference type="PANTHER" id="PTHR42920">
    <property type="entry name" value="OS03G0707200 PROTEIN-RELATED"/>
    <property type="match status" value="1"/>
</dbReference>
<feature type="transmembrane region" description="Helical" evidence="6">
    <location>
        <begin position="140"/>
        <end position="159"/>
    </location>
</feature>
<evidence type="ECO:0000256" key="1">
    <source>
        <dbReference type="ARBA" id="ARBA00004651"/>
    </source>
</evidence>
<keyword evidence="2" id="KW-1003">Cell membrane</keyword>
<feature type="domain" description="EamA" evidence="7">
    <location>
        <begin position="167"/>
        <end position="305"/>
    </location>
</feature>
<reference evidence="8 9" key="1">
    <citation type="submission" date="2024-09" db="EMBL/GenBank/DDBJ databases">
        <title>Novel species of the genus Pelomonas and Roseateles isolated from streams.</title>
        <authorList>
            <person name="Lu H."/>
        </authorList>
    </citation>
    <scope>NUCLEOTIDE SEQUENCE [LARGE SCALE GENOMIC DNA]</scope>
    <source>
        <strain evidence="8 9">BYS96W</strain>
    </source>
</reference>
<dbReference type="SUPFAM" id="SSF103481">
    <property type="entry name" value="Multidrug resistance efflux transporter EmrE"/>
    <property type="match status" value="2"/>
</dbReference>
<feature type="transmembrane region" description="Helical" evidence="6">
    <location>
        <begin position="197"/>
        <end position="219"/>
    </location>
</feature>
<comment type="subcellular location">
    <subcellularLocation>
        <location evidence="1">Cell membrane</location>
        <topology evidence="1">Multi-pass membrane protein</topology>
    </subcellularLocation>
</comment>
<gene>
    <name evidence="8" type="ORF">ACG00X_12015</name>
</gene>
<dbReference type="EMBL" id="JBIGIA010000008">
    <property type="protein sequence ID" value="MFG6457558.1"/>
    <property type="molecule type" value="Genomic_DNA"/>
</dbReference>
<dbReference type="InterPro" id="IPR000620">
    <property type="entry name" value="EamA_dom"/>
</dbReference>
<dbReference type="InterPro" id="IPR051258">
    <property type="entry name" value="Diverse_Substrate_Transporter"/>
</dbReference>
<feature type="transmembrane region" description="Helical" evidence="6">
    <location>
        <begin position="289"/>
        <end position="306"/>
    </location>
</feature>
<feature type="transmembrane region" description="Helical" evidence="6">
    <location>
        <begin position="23"/>
        <end position="42"/>
    </location>
</feature>